<accession>A0A6A4JZH5</accession>
<organism evidence="1 2">
    <name type="scientific">Apolygus lucorum</name>
    <name type="common">Small green plant bug</name>
    <name type="synonym">Lygocoris lucorum</name>
    <dbReference type="NCBI Taxonomy" id="248454"/>
    <lineage>
        <taxon>Eukaryota</taxon>
        <taxon>Metazoa</taxon>
        <taxon>Ecdysozoa</taxon>
        <taxon>Arthropoda</taxon>
        <taxon>Hexapoda</taxon>
        <taxon>Insecta</taxon>
        <taxon>Pterygota</taxon>
        <taxon>Neoptera</taxon>
        <taxon>Paraneoptera</taxon>
        <taxon>Hemiptera</taxon>
        <taxon>Heteroptera</taxon>
        <taxon>Panheteroptera</taxon>
        <taxon>Cimicomorpha</taxon>
        <taxon>Miridae</taxon>
        <taxon>Mirini</taxon>
        <taxon>Apolygus</taxon>
    </lineage>
</organism>
<evidence type="ECO:0000313" key="2">
    <source>
        <dbReference type="Proteomes" id="UP000466442"/>
    </source>
</evidence>
<dbReference type="PROSITE" id="PS50041">
    <property type="entry name" value="C_TYPE_LECTIN_2"/>
    <property type="match status" value="1"/>
</dbReference>
<dbReference type="InterPro" id="IPR016186">
    <property type="entry name" value="C-type_lectin-like/link_sf"/>
</dbReference>
<dbReference type="OrthoDB" id="6746664at2759"/>
<dbReference type="Proteomes" id="UP000466442">
    <property type="component" value="Linkage Group LG9"/>
</dbReference>
<dbReference type="SUPFAM" id="SSF56436">
    <property type="entry name" value="C-type lectin-like"/>
    <property type="match status" value="1"/>
</dbReference>
<reference evidence="1" key="1">
    <citation type="journal article" date="2021" name="Mol. Ecol. Resour.">
        <title>Apolygus lucorum genome provides insights into omnivorousness and mesophyll feeding.</title>
        <authorList>
            <person name="Liu Y."/>
            <person name="Liu H."/>
            <person name="Wang H."/>
            <person name="Huang T."/>
            <person name="Liu B."/>
            <person name="Yang B."/>
            <person name="Yin L."/>
            <person name="Li B."/>
            <person name="Zhang Y."/>
            <person name="Zhang S."/>
            <person name="Jiang F."/>
            <person name="Zhang X."/>
            <person name="Ren Y."/>
            <person name="Wang B."/>
            <person name="Wang S."/>
            <person name="Lu Y."/>
            <person name="Wu K."/>
            <person name="Fan W."/>
            <person name="Wang G."/>
        </authorList>
    </citation>
    <scope>NUCLEOTIDE SEQUENCE</scope>
    <source>
        <strain evidence="1">12Hb</strain>
    </source>
</reference>
<dbReference type="InterPro" id="IPR016187">
    <property type="entry name" value="CTDL_fold"/>
</dbReference>
<evidence type="ECO:0000313" key="1">
    <source>
        <dbReference type="EMBL" id="KAF6205170.1"/>
    </source>
</evidence>
<dbReference type="PANTHER" id="PTHR22803">
    <property type="entry name" value="MANNOSE, PHOSPHOLIPASE, LECTIN RECEPTOR RELATED"/>
    <property type="match status" value="1"/>
</dbReference>
<keyword evidence="2" id="KW-1185">Reference proteome</keyword>
<sequence>MSAKSFMEFSLLFVTFAVFSFCNGSNVSDVVSTDDTDYNVGGRYRSLDASSEQDPLNKWFEVYNISMSWSEAMLFCKSRRGNMVAIQSQQENDLLNKVAVASLGPRSQYWFWIGGTKIQPISEYIWISNGHPFTYTNWSPGYPEKGSQYDCVVNYFNGTTWCWFTYDCSYKFASSACEYEYDQMNTL</sequence>
<dbReference type="SMART" id="SM00034">
    <property type="entry name" value="CLECT"/>
    <property type="match status" value="1"/>
</dbReference>
<dbReference type="Pfam" id="PF00059">
    <property type="entry name" value="Lectin_C"/>
    <property type="match status" value="1"/>
</dbReference>
<dbReference type="InterPro" id="IPR001304">
    <property type="entry name" value="C-type_lectin-like"/>
</dbReference>
<dbReference type="EMBL" id="WIXP02000009">
    <property type="protein sequence ID" value="KAF6205170.1"/>
    <property type="molecule type" value="Genomic_DNA"/>
</dbReference>
<dbReference type="AlphaFoldDB" id="A0A6A4JZH5"/>
<dbReference type="Gene3D" id="3.10.100.10">
    <property type="entry name" value="Mannose-Binding Protein A, subunit A"/>
    <property type="match status" value="1"/>
</dbReference>
<dbReference type="InterPro" id="IPR050111">
    <property type="entry name" value="C-type_lectin/snaclec_domain"/>
</dbReference>
<dbReference type="CDD" id="cd00037">
    <property type="entry name" value="CLECT"/>
    <property type="match status" value="1"/>
</dbReference>
<name>A0A6A4JZH5_APOLU</name>
<dbReference type="SMR" id="A0A6A4JZH5"/>
<proteinExistence type="predicted"/>
<gene>
    <name evidence="1" type="ORF">GE061_019337</name>
</gene>
<comment type="caution">
    <text evidence="1">The sequence shown here is derived from an EMBL/GenBank/DDBJ whole genome shotgun (WGS) entry which is preliminary data.</text>
</comment>
<protein>
    <submittedName>
        <fullName evidence="1">Uncharacterized protein</fullName>
    </submittedName>
</protein>